<feature type="domain" description="DUF1508" evidence="1">
    <location>
        <begin position="10"/>
        <end position="46"/>
    </location>
</feature>
<reference evidence="3 5" key="2">
    <citation type="journal article" date="2015" name="Genome Announc.">
        <title>Expanding the biotechnology potential of lactobacilli through comparative genomics of 213 strains and associated genera.</title>
        <authorList>
            <person name="Sun Z."/>
            <person name="Harris H.M."/>
            <person name="McCann A."/>
            <person name="Guo C."/>
            <person name="Argimon S."/>
            <person name="Zhang W."/>
            <person name="Yang X."/>
            <person name="Jeffery I.B."/>
            <person name="Cooney J.C."/>
            <person name="Kagawa T.F."/>
            <person name="Liu W."/>
            <person name="Song Y."/>
            <person name="Salvetti E."/>
            <person name="Wrobel A."/>
            <person name="Rasinkangas P."/>
            <person name="Parkhill J."/>
            <person name="Rea M.C."/>
            <person name="O'Sullivan O."/>
            <person name="Ritari J."/>
            <person name="Douillard F.P."/>
            <person name="Paul Ross R."/>
            <person name="Yang R."/>
            <person name="Briner A.E."/>
            <person name="Felis G.E."/>
            <person name="de Vos W.M."/>
            <person name="Barrangou R."/>
            <person name="Klaenhammer T.R."/>
            <person name="Caufield P.W."/>
            <person name="Cui Y."/>
            <person name="Zhang H."/>
            <person name="O'Toole P.W."/>
        </authorList>
    </citation>
    <scope>NUCLEOTIDE SEQUENCE [LARGE SCALE GENOMIC DNA]</scope>
    <source>
        <strain evidence="3 5">DSM 18382</strain>
    </source>
</reference>
<dbReference type="EMBL" id="BAKI01000075">
    <property type="protein sequence ID" value="GAF38110.1"/>
    <property type="molecule type" value="Genomic_DNA"/>
</dbReference>
<dbReference type="Proteomes" id="UP000019488">
    <property type="component" value="Unassembled WGS sequence"/>
</dbReference>
<comment type="caution">
    <text evidence="2">The sequence shown here is derived from an EMBL/GenBank/DDBJ whole genome shotgun (WGS) entry which is preliminary data.</text>
</comment>
<keyword evidence="5" id="KW-1185">Reference proteome</keyword>
<gene>
    <name evidence="3" type="ORF">FD41_GL002775</name>
    <name evidence="2" type="ORF">JCM14108_3213</name>
</gene>
<organism evidence="2 4">
    <name type="scientific">Lentilactobacillus farraginis DSM 18382 = JCM 14108</name>
    <dbReference type="NCBI Taxonomy" id="1423743"/>
    <lineage>
        <taxon>Bacteria</taxon>
        <taxon>Bacillati</taxon>
        <taxon>Bacillota</taxon>
        <taxon>Bacilli</taxon>
        <taxon>Lactobacillales</taxon>
        <taxon>Lactobacillaceae</taxon>
        <taxon>Lentilactobacillus</taxon>
    </lineage>
</organism>
<dbReference type="AlphaFoldDB" id="X0QHN1"/>
<dbReference type="Gene3D" id="2.30.29.80">
    <property type="match status" value="1"/>
</dbReference>
<name>X0QHN1_9LACO</name>
<evidence type="ECO:0000313" key="4">
    <source>
        <dbReference type="Proteomes" id="UP000019488"/>
    </source>
</evidence>
<dbReference type="OrthoDB" id="9802792at2"/>
<dbReference type="InterPro" id="IPR010879">
    <property type="entry name" value="DUF1508"/>
</dbReference>
<reference evidence="2" key="1">
    <citation type="journal article" date="2014" name="Genome Announc.">
        <title>Draft Genome Sequences of Two Lactobacillus Strains, L. farraginis JCM 14108T and L. composti JCM 14202T, Isolated from Compost of Distilled Shochu Residue.</title>
        <authorList>
            <person name="Yuki M."/>
            <person name="Oshima K."/>
            <person name="Suda W."/>
            <person name="Kitahara M."/>
            <person name="Kitamura K."/>
            <person name="Iida T."/>
            <person name="Hattori M."/>
            <person name="Ohkuma M."/>
        </authorList>
    </citation>
    <scope>NUCLEOTIDE SEQUENCE [LARGE SCALE GENOMIC DNA]</scope>
    <source>
        <strain evidence="2">JCM 14108</strain>
    </source>
</reference>
<evidence type="ECO:0000313" key="2">
    <source>
        <dbReference type="EMBL" id="GAF38110.1"/>
    </source>
</evidence>
<dbReference type="Pfam" id="PF07411">
    <property type="entry name" value="DUF1508"/>
    <property type="match status" value="1"/>
</dbReference>
<dbReference type="InterPro" id="IPR036913">
    <property type="entry name" value="YegP-like_sf"/>
</dbReference>
<dbReference type="SUPFAM" id="SSF160113">
    <property type="entry name" value="YegP-like"/>
    <property type="match status" value="1"/>
</dbReference>
<evidence type="ECO:0000313" key="3">
    <source>
        <dbReference type="EMBL" id="KRM09001.1"/>
    </source>
</evidence>
<protein>
    <recommendedName>
        <fullName evidence="1">DUF1508 domain-containing protein</fullName>
    </recommendedName>
</protein>
<dbReference type="RefSeq" id="WP_035181450.1">
    <property type="nucleotide sequence ID" value="NZ_AZFY01000056.1"/>
</dbReference>
<dbReference type="Proteomes" id="UP000051966">
    <property type="component" value="Unassembled WGS sequence"/>
</dbReference>
<sequence>MYFVIDQAPDGQFQFFIKSSDHETVAMSKGFDTKEAAEKAVTTIMNGHLSPESHLEDLV</sequence>
<proteinExistence type="predicted"/>
<dbReference type="PATRIC" id="fig|1423743.5.peg.2856"/>
<evidence type="ECO:0000259" key="1">
    <source>
        <dbReference type="Pfam" id="PF07411"/>
    </source>
</evidence>
<evidence type="ECO:0000313" key="5">
    <source>
        <dbReference type="Proteomes" id="UP000051966"/>
    </source>
</evidence>
<accession>X0QHN1</accession>
<dbReference type="EMBL" id="AZFY01000056">
    <property type="protein sequence ID" value="KRM09001.1"/>
    <property type="molecule type" value="Genomic_DNA"/>
</dbReference>